<dbReference type="AlphaFoldDB" id="A0A3M7RBX0"/>
<name>A0A3M7RBX0_BRAPC</name>
<evidence type="ECO:0000313" key="2">
    <source>
        <dbReference type="EMBL" id="RNA20929.1"/>
    </source>
</evidence>
<evidence type="ECO:0000256" key="1">
    <source>
        <dbReference type="SAM" id="MobiDB-lite"/>
    </source>
</evidence>
<reference evidence="2 3" key="1">
    <citation type="journal article" date="2018" name="Sci. Rep.">
        <title>Genomic signatures of local adaptation to the degree of environmental predictability in rotifers.</title>
        <authorList>
            <person name="Franch-Gras L."/>
            <person name="Hahn C."/>
            <person name="Garcia-Roger E.M."/>
            <person name="Carmona M.J."/>
            <person name="Serra M."/>
            <person name="Gomez A."/>
        </authorList>
    </citation>
    <scope>NUCLEOTIDE SEQUENCE [LARGE SCALE GENOMIC DNA]</scope>
    <source>
        <strain evidence="2">HYR1</strain>
    </source>
</reference>
<evidence type="ECO:0000313" key="3">
    <source>
        <dbReference type="Proteomes" id="UP000276133"/>
    </source>
</evidence>
<feature type="compositionally biased region" description="Basic and acidic residues" evidence="1">
    <location>
        <begin position="8"/>
        <end position="22"/>
    </location>
</feature>
<sequence length="80" mass="9206">MESSSIIKGEKPQISKHQDKNETKIGTKIEKNLQNVNSSNFDLDKFCTNLSEFLDLLRLKIFCAIFNKNLQLSRQSSQKT</sequence>
<keyword evidence="3" id="KW-1185">Reference proteome</keyword>
<protein>
    <submittedName>
        <fullName evidence="2">Uncharacterized protein</fullName>
    </submittedName>
</protein>
<organism evidence="2 3">
    <name type="scientific">Brachionus plicatilis</name>
    <name type="common">Marine rotifer</name>
    <name type="synonym">Brachionus muelleri</name>
    <dbReference type="NCBI Taxonomy" id="10195"/>
    <lineage>
        <taxon>Eukaryota</taxon>
        <taxon>Metazoa</taxon>
        <taxon>Spiralia</taxon>
        <taxon>Gnathifera</taxon>
        <taxon>Rotifera</taxon>
        <taxon>Eurotatoria</taxon>
        <taxon>Monogononta</taxon>
        <taxon>Pseudotrocha</taxon>
        <taxon>Ploima</taxon>
        <taxon>Brachionidae</taxon>
        <taxon>Brachionus</taxon>
    </lineage>
</organism>
<gene>
    <name evidence="2" type="ORF">BpHYR1_025522</name>
</gene>
<dbReference type="Proteomes" id="UP000276133">
    <property type="component" value="Unassembled WGS sequence"/>
</dbReference>
<comment type="caution">
    <text evidence="2">The sequence shown here is derived from an EMBL/GenBank/DDBJ whole genome shotgun (WGS) entry which is preliminary data.</text>
</comment>
<dbReference type="EMBL" id="REGN01003758">
    <property type="protein sequence ID" value="RNA20929.1"/>
    <property type="molecule type" value="Genomic_DNA"/>
</dbReference>
<proteinExistence type="predicted"/>
<accession>A0A3M7RBX0</accession>
<feature type="region of interest" description="Disordered" evidence="1">
    <location>
        <begin position="1"/>
        <end position="22"/>
    </location>
</feature>